<keyword evidence="2" id="KW-0802">TPR repeat</keyword>
<reference evidence="5 6" key="1">
    <citation type="journal article" date="2019" name="Emerg. Microbes Infect.">
        <title>Comprehensive subspecies identification of 175 nontuberculous mycobacteria species based on 7547 genomic profiles.</title>
        <authorList>
            <person name="Matsumoto Y."/>
            <person name="Kinjo T."/>
            <person name="Motooka D."/>
            <person name="Nabeya D."/>
            <person name="Jung N."/>
            <person name="Uechi K."/>
            <person name="Horii T."/>
            <person name="Iida T."/>
            <person name="Fujita J."/>
            <person name="Nakamura S."/>
        </authorList>
    </citation>
    <scope>NUCLEOTIDE SEQUENCE [LARGE SCALE GENOMIC DNA]</scope>
    <source>
        <strain evidence="5 6">JCM 17322</strain>
    </source>
</reference>
<dbReference type="InterPro" id="IPR027417">
    <property type="entry name" value="P-loop_NTPase"/>
</dbReference>
<dbReference type="Proteomes" id="UP000465361">
    <property type="component" value="Unassembled WGS sequence"/>
</dbReference>
<feature type="region of interest" description="Disordered" evidence="3">
    <location>
        <begin position="568"/>
        <end position="588"/>
    </location>
</feature>
<dbReference type="PROSITE" id="PS50005">
    <property type="entry name" value="TPR"/>
    <property type="match status" value="1"/>
</dbReference>
<dbReference type="GO" id="GO:0008476">
    <property type="term" value="F:protein-tyrosine sulfotransferase activity"/>
    <property type="evidence" value="ECO:0007669"/>
    <property type="project" value="InterPro"/>
</dbReference>
<dbReference type="PANTHER" id="PTHR12788">
    <property type="entry name" value="PROTEIN-TYROSINE SULFOTRANSFERASE 2"/>
    <property type="match status" value="1"/>
</dbReference>
<protein>
    <recommendedName>
        <fullName evidence="4">Glycosyltransferase 2-like domain-containing protein</fullName>
    </recommendedName>
</protein>
<organism evidence="5 6">
    <name type="scientific">Mycobacterium botniense</name>
    <dbReference type="NCBI Taxonomy" id="84962"/>
    <lineage>
        <taxon>Bacteria</taxon>
        <taxon>Bacillati</taxon>
        <taxon>Actinomycetota</taxon>
        <taxon>Actinomycetes</taxon>
        <taxon>Mycobacteriales</taxon>
        <taxon>Mycobacteriaceae</taxon>
        <taxon>Mycobacterium</taxon>
    </lineage>
</organism>
<feature type="repeat" description="TPR" evidence="2">
    <location>
        <begin position="228"/>
        <end position="261"/>
    </location>
</feature>
<dbReference type="InterPro" id="IPR001173">
    <property type="entry name" value="Glyco_trans_2-like"/>
</dbReference>
<dbReference type="InterPro" id="IPR019734">
    <property type="entry name" value="TPR_rpt"/>
</dbReference>
<dbReference type="SMART" id="SM00028">
    <property type="entry name" value="TPR"/>
    <property type="match status" value="3"/>
</dbReference>
<dbReference type="Pfam" id="PF13469">
    <property type="entry name" value="Sulfotransfer_3"/>
    <property type="match status" value="1"/>
</dbReference>
<sequence length="625" mass="70740">MIVKDESRVIGDCLSSVKPLIDYWVIVDTGSSDNTKQIIRDTLAGIPGELHDRPWVDFAHNRNEALELARGKGDYLLLIDADEVLRYAEGFGFPPLEKDRYYIPVRQVGAADVKRNGLINNHLRWRWQGVIHEFITCPDATTSAILTGIVNVCNSHADNVSGRSQDSQRVKYLRDAETLEKALKDDPDNSRYAFYLGISYAAAGELERAKKSFAARAAMASADAEETYLAWYNLGVVESKLEDVDAARRTLYRAHALRPTRAEPLLQLARLYRRENNYLAGYLLAKHALSLPYPKNDLCVEYVAYDHMLLIEFANCALLLGKFDEGFEACRKLLANPNLPAEFRAQVQSNYELARKNLQANAPIFIGGTQRSGTTLLRVMLDCHPRICCGPELKVLPVVAEHYKFLVGRNREVMHSYGNTVADVQRSCRLFVEDLVANFLRAQGKPRWAEKTPQNTRYMLTLGEIFPEARFIHVLRDGRDVACSLLTMEWSDSATGRKLDYVQNMAAAARYWRDTVLQARSLARHPSLAGRVLEVRYEDLVNHTETTMRTVLAFLGEQWDEAVLAHHSKDRSGEPVEPSTAQVNKPLNHDSLGRWRHDMTEQDKAAFKQEAGELLIELGYAQADW</sequence>
<dbReference type="Gene3D" id="3.40.50.300">
    <property type="entry name" value="P-loop containing nucleotide triphosphate hydrolases"/>
    <property type="match status" value="1"/>
</dbReference>
<evidence type="ECO:0000259" key="4">
    <source>
        <dbReference type="Pfam" id="PF00535"/>
    </source>
</evidence>
<dbReference type="SUPFAM" id="SSF52540">
    <property type="entry name" value="P-loop containing nucleoside triphosphate hydrolases"/>
    <property type="match status" value="1"/>
</dbReference>
<dbReference type="SUPFAM" id="SSF48452">
    <property type="entry name" value="TPR-like"/>
    <property type="match status" value="1"/>
</dbReference>
<keyword evidence="1" id="KW-0808">Transferase</keyword>
<proteinExistence type="predicted"/>
<dbReference type="EMBL" id="BLKW01000002">
    <property type="protein sequence ID" value="GFG73626.1"/>
    <property type="molecule type" value="Genomic_DNA"/>
</dbReference>
<dbReference type="Gene3D" id="1.25.40.10">
    <property type="entry name" value="Tetratricopeptide repeat domain"/>
    <property type="match status" value="1"/>
</dbReference>
<comment type="caution">
    <text evidence="5">The sequence shown here is derived from an EMBL/GenBank/DDBJ whole genome shotgun (WGS) entry which is preliminary data.</text>
</comment>
<keyword evidence="6" id="KW-1185">Reference proteome</keyword>
<dbReference type="PANTHER" id="PTHR12788:SF10">
    <property type="entry name" value="PROTEIN-TYROSINE SULFOTRANSFERASE"/>
    <property type="match status" value="1"/>
</dbReference>
<feature type="domain" description="Glycosyltransferase 2-like" evidence="4">
    <location>
        <begin position="2"/>
        <end position="85"/>
    </location>
</feature>
<accession>A0A7I9XVC8</accession>
<evidence type="ECO:0000256" key="2">
    <source>
        <dbReference type="PROSITE-ProRule" id="PRU00339"/>
    </source>
</evidence>
<dbReference type="AlphaFoldDB" id="A0A7I9XVC8"/>
<evidence type="ECO:0000256" key="3">
    <source>
        <dbReference type="SAM" id="MobiDB-lite"/>
    </source>
</evidence>
<dbReference type="InterPro" id="IPR029044">
    <property type="entry name" value="Nucleotide-diphossugar_trans"/>
</dbReference>
<evidence type="ECO:0000313" key="6">
    <source>
        <dbReference type="Proteomes" id="UP000465361"/>
    </source>
</evidence>
<dbReference type="Gene3D" id="3.90.550.10">
    <property type="entry name" value="Spore Coat Polysaccharide Biosynthesis Protein SpsA, Chain A"/>
    <property type="match status" value="1"/>
</dbReference>
<evidence type="ECO:0000313" key="5">
    <source>
        <dbReference type="EMBL" id="GFG73626.1"/>
    </source>
</evidence>
<dbReference type="RefSeq" id="WP_246216697.1">
    <property type="nucleotide sequence ID" value="NZ_BLKW01000002.1"/>
</dbReference>
<dbReference type="Pfam" id="PF00535">
    <property type="entry name" value="Glycos_transf_2"/>
    <property type="match status" value="1"/>
</dbReference>
<evidence type="ECO:0000256" key="1">
    <source>
        <dbReference type="ARBA" id="ARBA00022679"/>
    </source>
</evidence>
<gene>
    <name evidence="5" type="ORF">MBOT_09910</name>
</gene>
<dbReference type="SUPFAM" id="SSF53448">
    <property type="entry name" value="Nucleotide-diphospho-sugar transferases"/>
    <property type="match status" value="1"/>
</dbReference>
<dbReference type="InterPro" id="IPR011990">
    <property type="entry name" value="TPR-like_helical_dom_sf"/>
</dbReference>
<dbReference type="InterPro" id="IPR026634">
    <property type="entry name" value="TPST-like"/>
</dbReference>
<name>A0A7I9XVC8_9MYCO</name>